<dbReference type="Gene3D" id="3.40.50.1820">
    <property type="entry name" value="alpha/beta hydrolase"/>
    <property type="match status" value="1"/>
</dbReference>
<dbReference type="InterPro" id="IPR029058">
    <property type="entry name" value="AB_hydrolase_fold"/>
</dbReference>
<dbReference type="Proteomes" id="UP000192596">
    <property type="component" value="Unassembled WGS sequence"/>
</dbReference>
<protein>
    <recommendedName>
        <fullName evidence="1">Carboxylesterase type B domain-containing protein</fullName>
    </recommendedName>
</protein>
<dbReference type="SUPFAM" id="SSF53474">
    <property type="entry name" value="alpha/beta-Hydrolases"/>
    <property type="match status" value="1"/>
</dbReference>
<feature type="domain" description="Carboxylesterase type B" evidence="1">
    <location>
        <begin position="15"/>
        <end position="455"/>
    </location>
</feature>
<evidence type="ECO:0000313" key="2">
    <source>
        <dbReference type="EMBL" id="OQO06387.1"/>
    </source>
</evidence>
<organism evidence="2 3">
    <name type="scientific">Cryoendolithus antarcticus</name>
    <dbReference type="NCBI Taxonomy" id="1507870"/>
    <lineage>
        <taxon>Eukaryota</taxon>
        <taxon>Fungi</taxon>
        <taxon>Dikarya</taxon>
        <taxon>Ascomycota</taxon>
        <taxon>Pezizomycotina</taxon>
        <taxon>Dothideomycetes</taxon>
        <taxon>Dothideomycetidae</taxon>
        <taxon>Cladosporiales</taxon>
        <taxon>Cladosporiaceae</taxon>
        <taxon>Cryoendolithus</taxon>
    </lineage>
</organism>
<dbReference type="InterPro" id="IPR002018">
    <property type="entry name" value="CarbesteraseB"/>
</dbReference>
<dbReference type="PANTHER" id="PTHR43142">
    <property type="entry name" value="CARBOXYLIC ESTER HYDROLASE"/>
    <property type="match status" value="1"/>
</dbReference>
<accession>A0A1V8T4N9</accession>
<evidence type="ECO:0000259" key="1">
    <source>
        <dbReference type="Pfam" id="PF00135"/>
    </source>
</evidence>
<name>A0A1V8T4N9_9PEZI</name>
<reference evidence="3" key="1">
    <citation type="submission" date="2017-03" db="EMBL/GenBank/DDBJ databases">
        <title>Genomes of endolithic fungi from Antarctica.</title>
        <authorList>
            <person name="Coleine C."/>
            <person name="Masonjones S."/>
            <person name="Stajich J.E."/>
        </authorList>
    </citation>
    <scope>NUCLEOTIDE SEQUENCE [LARGE SCALE GENOMIC DNA]</scope>
    <source>
        <strain evidence="3">CCFEE 5527</strain>
    </source>
</reference>
<dbReference type="AlphaFoldDB" id="A0A1V8T4N9"/>
<evidence type="ECO:0000313" key="3">
    <source>
        <dbReference type="Proteomes" id="UP000192596"/>
    </source>
</evidence>
<dbReference type="Pfam" id="PF00135">
    <property type="entry name" value="COesterase"/>
    <property type="match status" value="1"/>
</dbReference>
<dbReference type="PANTHER" id="PTHR43142:SF11">
    <property type="entry name" value="CARBOXYLIC ESTER HYDROLASE"/>
    <property type="match status" value="1"/>
</dbReference>
<gene>
    <name evidence="2" type="ORF">B0A48_08977</name>
</gene>
<sequence length="529" mass="58093">MSTSEYSHPAIGDFTGNRRDGILQFLGVQYATLADRFAPPVLKHYPTKTVVVDATKHGPQVNPGGADFEFKLLQQSLPYDASSVTTSETECLSLNLTVPVDSNGRSVDEKVPVFVFIHGGGFMNGSANFPQYDLTRLVRLSVEKGMPMIGVSVNYRLGITGFLTSKSMQAAGYEANNGLRDQRAGLLWLKQYVHAFNGDPENITLVGESAGAVSVAYHLHSKTPLFKRAMLMSGTTLLMRPLPTAATEATYSRAVQALGFSELSASETVARLCNMDGQEMRGNLMKAGVFAFPSVDGEIAPSEVTWTNVMDGSLPLKGREWCEAIVIGDCAFDGSINSLRLGHRKTGIDQSFHDFMSKSLSVLISAKLFSAYDLPASDDEAFVNILEVSNDLQFYAPTVAFAKLLSNDAKVYVYRYNEPNTWPGTFQGRTTHIHDLVFLLQNFNEKLSDKQKDLAVEFACDIIRFANGVEPWKAYQGEAKLAKVLKAGDVKVVEDKPALTERRSIVFEIADETGWDVYAQAFSKWFNGA</sequence>
<dbReference type="EMBL" id="NAJO01000017">
    <property type="protein sequence ID" value="OQO06387.1"/>
    <property type="molecule type" value="Genomic_DNA"/>
</dbReference>
<dbReference type="OrthoDB" id="3200163at2759"/>
<dbReference type="InParanoid" id="A0A1V8T4N9"/>
<dbReference type="STRING" id="1507870.A0A1V8T4N9"/>
<comment type="caution">
    <text evidence="2">The sequence shown here is derived from an EMBL/GenBank/DDBJ whole genome shotgun (WGS) entry which is preliminary data.</text>
</comment>
<proteinExistence type="predicted"/>
<keyword evidence="3" id="KW-1185">Reference proteome</keyword>